<keyword evidence="6" id="KW-0119">Carbohydrate metabolism</keyword>
<dbReference type="Gene3D" id="3.20.20.140">
    <property type="entry name" value="Metal-dependent hydrolases"/>
    <property type="match status" value="1"/>
</dbReference>
<dbReference type="SUPFAM" id="SSF51338">
    <property type="entry name" value="Composite domain of metallo-dependent hydrolases"/>
    <property type="match status" value="1"/>
</dbReference>
<comment type="cofactor">
    <cofactor evidence="10">
        <name>a divalent metal cation</name>
        <dbReference type="ChEBI" id="CHEBI:60240"/>
    </cofactor>
    <text evidence="10">Binds 1 divalent metal cation per subunit.</text>
</comment>
<comment type="catalytic activity">
    <reaction evidence="7">
        <text>N-acetyl-D-glucosamine 6-phosphate + H2O = D-glucosamine 6-phosphate + acetate</text>
        <dbReference type="Rhea" id="RHEA:22936"/>
        <dbReference type="ChEBI" id="CHEBI:15377"/>
        <dbReference type="ChEBI" id="CHEBI:30089"/>
        <dbReference type="ChEBI" id="CHEBI:57513"/>
        <dbReference type="ChEBI" id="CHEBI:58725"/>
        <dbReference type="EC" id="3.5.1.25"/>
    </reaction>
</comment>
<evidence type="ECO:0000259" key="11">
    <source>
        <dbReference type="Pfam" id="PF01979"/>
    </source>
</evidence>
<keyword evidence="5" id="KW-0378">Hydrolase</keyword>
<reference evidence="12" key="1">
    <citation type="journal article" date="2021" name="Genome Biol. Evol.">
        <title>The assembled and annotated genome of the fairy-ring fungus Marasmius oreades.</title>
        <authorList>
            <person name="Hiltunen M."/>
            <person name="Ament-Velasquez S.L."/>
            <person name="Johannesson H."/>
        </authorList>
    </citation>
    <scope>NUCLEOTIDE SEQUENCE</scope>
    <source>
        <strain evidence="12">03SP1</strain>
    </source>
</reference>
<feature type="binding site" evidence="9">
    <location>
        <position position="309"/>
    </location>
    <ligand>
        <name>substrate</name>
    </ligand>
</feature>
<dbReference type="PANTHER" id="PTHR11113">
    <property type="entry name" value="N-ACETYLGLUCOSAMINE-6-PHOSPHATE DEACETYLASE"/>
    <property type="match status" value="1"/>
</dbReference>
<evidence type="ECO:0000313" key="13">
    <source>
        <dbReference type="Proteomes" id="UP001049176"/>
    </source>
</evidence>
<evidence type="ECO:0000256" key="7">
    <source>
        <dbReference type="ARBA" id="ARBA00047647"/>
    </source>
</evidence>
<dbReference type="InterPro" id="IPR011059">
    <property type="entry name" value="Metal-dep_hydrolase_composite"/>
</dbReference>
<gene>
    <name evidence="12" type="ORF">E1B28_010172</name>
</gene>
<dbReference type="AlphaFoldDB" id="A0A9P7RX73"/>
<accession>A0A9P7RX73</accession>
<dbReference type="RefSeq" id="XP_043007588.1">
    <property type="nucleotide sequence ID" value="XM_043155124.1"/>
</dbReference>
<dbReference type="InterPro" id="IPR032466">
    <property type="entry name" value="Metal_Hydrolase"/>
</dbReference>
<dbReference type="InterPro" id="IPR003764">
    <property type="entry name" value="GlcNAc_6-P_deAcase"/>
</dbReference>
<dbReference type="EMBL" id="CM032186">
    <property type="protein sequence ID" value="KAG7091118.1"/>
    <property type="molecule type" value="Genomic_DNA"/>
</dbReference>
<dbReference type="GO" id="GO:0008448">
    <property type="term" value="F:N-acetylglucosamine-6-phosphate deacetylase activity"/>
    <property type="evidence" value="ECO:0007669"/>
    <property type="project" value="UniProtKB-EC"/>
</dbReference>
<evidence type="ECO:0000256" key="9">
    <source>
        <dbReference type="PIRSR" id="PIRSR038994-2"/>
    </source>
</evidence>
<protein>
    <recommendedName>
        <fullName evidence="3">N-acetylglucosamine-6-phosphate deacetylase</fullName>
        <ecNumber evidence="2">3.5.1.25</ecNumber>
    </recommendedName>
</protein>
<feature type="binding site" evidence="10">
    <location>
        <position position="145"/>
    </location>
    <ligand>
        <name>Zn(2+)</name>
        <dbReference type="ChEBI" id="CHEBI:29105"/>
    </ligand>
</feature>
<evidence type="ECO:0000256" key="5">
    <source>
        <dbReference type="ARBA" id="ARBA00022801"/>
    </source>
</evidence>
<dbReference type="InterPro" id="IPR006680">
    <property type="entry name" value="Amidohydro-rel"/>
</dbReference>
<evidence type="ECO:0000256" key="10">
    <source>
        <dbReference type="PIRSR" id="PIRSR038994-3"/>
    </source>
</evidence>
<evidence type="ECO:0000256" key="4">
    <source>
        <dbReference type="ARBA" id="ARBA00022723"/>
    </source>
</evidence>
<dbReference type="OrthoDB" id="10264777at2759"/>
<evidence type="ECO:0000313" key="12">
    <source>
        <dbReference type="EMBL" id="KAG7091118.1"/>
    </source>
</evidence>
<evidence type="ECO:0000256" key="2">
    <source>
        <dbReference type="ARBA" id="ARBA00011899"/>
    </source>
</evidence>
<proteinExistence type="inferred from homology"/>
<name>A0A9P7RX73_9AGAR</name>
<feature type="binding site" evidence="9">
    <location>
        <position position="156"/>
    </location>
    <ligand>
        <name>substrate</name>
    </ligand>
</feature>
<comment type="similarity">
    <text evidence="1">Belongs to the metallo-dependent hydrolases superfamily. NagA family.</text>
</comment>
<dbReference type="Proteomes" id="UP001049176">
    <property type="component" value="Chromosome 6"/>
</dbReference>
<dbReference type="SUPFAM" id="SSF51556">
    <property type="entry name" value="Metallo-dependent hydrolases"/>
    <property type="match status" value="1"/>
</dbReference>
<feature type="active site" description="Proton donor/acceptor" evidence="8">
    <location>
        <position position="331"/>
    </location>
</feature>
<comment type="caution">
    <text evidence="12">The sequence shown here is derived from an EMBL/GenBank/DDBJ whole genome shotgun (WGS) entry which is preliminary data.</text>
</comment>
<dbReference type="PIRSF" id="PIRSF038994">
    <property type="entry name" value="NagA"/>
    <property type="match status" value="1"/>
</dbReference>
<keyword evidence="13" id="KW-1185">Reference proteome</keyword>
<evidence type="ECO:0000256" key="6">
    <source>
        <dbReference type="ARBA" id="ARBA00023277"/>
    </source>
</evidence>
<dbReference type="GO" id="GO:0046872">
    <property type="term" value="F:metal ion binding"/>
    <property type="evidence" value="ECO:0007669"/>
    <property type="project" value="UniProtKB-KW"/>
</dbReference>
<feature type="binding site" evidence="9">
    <location>
        <position position="261"/>
    </location>
    <ligand>
        <name>substrate</name>
    </ligand>
</feature>
<dbReference type="PANTHER" id="PTHR11113:SF14">
    <property type="entry name" value="N-ACETYLGLUCOSAMINE-6-PHOSPHATE DEACETYLASE"/>
    <property type="match status" value="1"/>
</dbReference>
<keyword evidence="4 10" id="KW-0479">Metal-binding</keyword>
<dbReference type="GO" id="GO:0006046">
    <property type="term" value="P:N-acetylglucosamine catabolic process"/>
    <property type="evidence" value="ECO:0007669"/>
    <property type="project" value="TreeGrafter"/>
</dbReference>
<organism evidence="12 13">
    <name type="scientific">Marasmius oreades</name>
    <name type="common">fairy-ring Marasmius</name>
    <dbReference type="NCBI Taxonomy" id="181124"/>
    <lineage>
        <taxon>Eukaryota</taxon>
        <taxon>Fungi</taxon>
        <taxon>Dikarya</taxon>
        <taxon>Basidiomycota</taxon>
        <taxon>Agaricomycotina</taxon>
        <taxon>Agaricomycetes</taxon>
        <taxon>Agaricomycetidae</taxon>
        <taxon>Agaricales</taxon>
        <taxon>Marasmiineae</taxon>
        <taxon>Marasmiaceae</taxon>
        <taxon>Marasmius</taxon>
    </lineage>
</organism>
<dbReference type="Pfam" id="PF01979">
    <property type="entry name" value="Amidohydro_1"/>
    <property type="match status" value="1"/>
</dbReference>
<dbReference type="GeneID" id="66079248"/>
<dbReference type="KEGG" id="more:E1B28_010172"/>
<evidence type="ECO:0000256" key="8">
    <source>
        <dbReference type="PIRSR" id="PIRSR038994-1"/>
    </source>
</evidence>
<evidence type="ECO:0000256" key="1">
    <source>
        <dbReference type="ARBA" id="ARBA00010716"/>
    </source>
</evidence>
<feature type="binding site" evidence="9">
    <location>
        <begin position="253"/>
        <end position="254"/>
    </location>
    <ligand>
        <name>substrate</name>
    </ligand>
</feature>
<evidence type="ECO:0000256" key="3">
    <source>
        <dbReference type="ARBA" id="ARBA00018029"/>
    </source>
</evidence>
<feature type="binding site" evidence="10">
    <location>
        <position position="229"/>
    </location>
    <ligand>
        <name>Zn(2+)</name>
        <dbReference type="ChEBI" id="CHEBI:29105"/>
    </ligand>
</feature>
<feature type="binding site" evidence="10">
    <location>
        <position position="250"/>
    </location>
    <ligand>
        <name>Zn(2+)</name>
        <dbReference type="ChEBI" id="CHEBI:29105"/>
    </ligand>
</feature>
<sequence>MNTSSPNGILCFTNCLLLQEDGTFRKKDLWVDQVTGRILDPQDTFFVRTERPGEVIDLQGSILSPGLIDIQINGAYGFDFSSQDHDDEAYMEGLKMVSSKIVETGVTSLMPTVVTQDKALYPKALQRLHPLPSRTSASLLGWHAEGPFLEMSKRGAHSPSWLATAPEGLRTFEAMYGTSNLASDPEWRNARADTDAVGGRIITLAPEVEGVMGAVEELAGKGIVVSIGHSTAISAVAVEAAKRGATLITHLFNAMPQLHHRDPAIIGLLGAPAYLNRPPAIEASSASPSSASKGQFKRPFYSIIADGVHLHPYSVKMAYSTFPEGCILITDALHILDPHLKDGVHEWHHGKRLFKEGDKLYVDGTTTLAGTCVPLDKCVRNLASFTEISLGEALKCASFNPAKCLNIEGRKGTLRPGADADLVVLDNDGVPQSTWIKGKRVWTRSV</sequence>
<feature type="binding site" evidence="9">
    <location>
        <begin position="368"/>
        <end position="370"/>
    </location>
    <ligand>
        <name>substrate</name>
    </ligand>
</feature>
<dbReference type="EC" id="3.5.1.25" evidence="2"/>
<feature type="domain" description="Amidohydrolase-related" evidence="11">
    <location>
        <begin position="62"/>
        <end position="441"/>
    </location>
</feature>